<dbReference type="AlphaFoldDB" id="A0A9P8G9Y9"/>
<reference evidence="2" key="1">
    <citation type="journal article" date="2021" name="J Fungi (Basel)">
        <title>Virulence traits and population genomics of the black yeast Aureobasidium melanogenum.</title>
        <authorList>
            <person name="Cernosa A."/>
            <person name="Sun X."/>
            <person name="Gostincar C."/>
            <person name="Fang C."/>
            <person name="Gunde-Cimerman N."/>
            <person name="Song Z."/>
        </authorList>
    </citation>
    <scope>NUCLEOTIDE SEQUENCE</scope>
    <source>
        <strain evidence="2">EXF-8016</strain>
        <strain evidence="1">EXF-9911</strain>
    </source>
</reference>
<dbReference type="Proteomes" id="UP000779574">
    <property type="component" value="Unassembled WGS sequence"/>
</dbReference>
<reference evidence="2" key="2">
    <citation type="submission" date="2021-08" db="EMBL/GenBank/DDBJ databases">
        <authorList>
            <person name="Gostincar C."/>
            <person name="Sun X."/>
            <person name="Song Z."/>
            <person name="Gunde-Cimerman N."/>
        </authorList>
    </citation>
    <scope>NUCLEOTIDE SEQUENCE</scope>
    <source>
        <strain evidence="2">EXF-8016</strain>
        <strain evidence="1">EXF-9911</strain>
    </source>
</reference>
<dbReference type="EMBL" id="JAHFXF010000002">
    <property type="protein sequence ID" value="KAG9701276.1"/>
    <property type="molecule type" value="Genomic_DNA"/>
</dbReference>
<accession>A0A9P8G9Y9</accession>
<organism evidence="2 3">
    <name type="scientific">Aureobasidium melanogenum</name>
    <name type="common">Aureobasidium pullulans var. melanogenum</name>
    <dbReference type="NCBI Taxonomy" id="46634"/>
    <lineage>
        <taxon>Eukaryota</taxon>
        <taxon>Fungi</taxon>
        <taxon>Dikarya</taxon>
        <taxon>Ascomycota</taxon>
        <taxon>Pezizomycotina</taxon>
        <taxon>Dothideomycetes</taxon>
        <taxon>Dothideomycetidae</taxon>
        <taxon>Dothideales</taxon>
        <taxon>Saccotheciaceae</taxon>
        <taxon>Aureobasidium</taxon>
    </lineage>
</organism>
<dbReference type="Proteomes" id="UP000767238">
    <property type="component" value="Unassembled WGS sequence"/>
</dbReference>
<evidence type="ECO:0000313" key="2">
    <source>
        <dbReference type="EMBL" id="KAH0214416.1"/>
    </source>
</evidence>
<dbReference type="EMBL" id="JAHFYH010000083">
    <property type="protein sequence ID" value="KAH0214416.1"/>
    <property type="molecule type" value="Genomic_DNA"/>
</dbReference>
<proteinExistence type="predicted"/>
<evidence type="ECO:0000313" key="3">
    <source>
        <dbReference type="Proteomes" id="UP000767238"/>
    </source>
</evidence>
<protein>
    <submittedName>
        <fullName evidence="2">Uncharacterized protein</fullName>
    </submittedName>
</protein>
<name>A0A9P8G9Y9_AURME</name>
<comment type="caution">
    <text evidence="2">The sequence shown here is derived from an EMBL/GenBank/DDBJ whole genome shotgun (WGS) entry which is preliminary data.</text>
</comment>
<gene>
    <name evidence="1" type="ORF">KCU76_g143</name>
    <name evidence="2" type="ORF">KCV03_g8457</name>
</gene>
<evidence type="ECO:0000313" key="1">
    <source>
        <dbReference type="EMBL" id="KAG9701276.1"/>
    </source>
</evidence>
<feature type="non-terminal residue" evidence="2">
    <location>
        <position position="217"/>
    </location>
</feature>
<sequence>MGPILHSFKHDLRLRTLVLDGLRAMHKKSSYDTGTLLAKGRFWHGQQQISGGLDIISRSDGYGWDTDDYNDCLESDIRSYEQKIQSMEYPDFGYHKDYTEYIEYRAEQEEALETCKRLYEEYKVARSDSWSLGRFSLKWLSNKDMMLDEDGLEGDYGYGRHKRVSVIPLRSPESGLTHLRLHLDIVIPPLIMSSAEPKVLLFDIGKVRVSQHKLRVY</sequence>